<dbReference type="InterPro" id="IPR036866">
    <property type="entry name" value="RibonucZ/Hydroxyglut_hydro"/>
</dbReference>
<evidence type="ECO:0000313" key="1">
    <source>
        <dbReference type="EMBL" id="AJY76283.1"/>
    </source>
</evidence>
<proteinExistence type="predicted"/>
<sequence length="86" mass="9931">MKRRADVLKVGHHGSRFSTGNPWLAYWQPQAAAISVGRNNIYRHPSDHTLNRLEEADIPVWRTDLNGEIEFRVKSSSELHVRAVRQ</sequence>
<gene>
    <name evidence="1" type="ORF">VN24_19105</name>
</gene>
<dbReference type="HOGENOM" id="CLU_2434630_0_0_9"/>
<dbReference type="Gene3D" id="3.60.15.10">
    <property type="entry name" value="Ribonuclease Z/Hydroxyacylglutathione hydrolase-like"/>
    <property type="match status" value="1"/>
</dbReference>
<dbReference type="InterPro" id="IPR052159">
    <property type="entry name" value="Competence_DNA_uptake"/>
</dbReference>
<dbReference type="PATRIC" id="fig|1126833.4.peg.4206"/>
<dbReference type="KEGG" id="pbj:VN24_19105"/>
<dbReference type="PANTHER" id="PTHR30619:SF1">
    <property type="entry name" value="RECOMBINATION PROTEIN 2"/>
    <property type="match status" value="1"/>
</dbReference>
<name>A0A0D5NMY3_9BACL</name>
<dbReference type="AlphaFoldDB" id="A0A0D5NMY3"/>
<protein>
    <recommendedName>
        <fullName evidence="3">Metallo-beta-lactamase domain-containing protein</fullName>
    </recommendedName>
</protein>
<dbReference type="OrthoDB" id="9761531at2"/>
<evidence type="ECO:0008006" key="3">
    <source>
        <dbReference type="Google" id="ProtNLM"/>
    </source>
</evidence>
<reference evidence="2" key="2">
    <citation type="submission" date="2015-03" db="EMBL/GenBank/DDBJ databases">
        <title>Genome sequence of Paenibacillus beijingensis strain DSM 24997T.</title>
        <authorList>
            <person name="Kwak Y."/>
            <person name="Shin J.-H."/>
        </authorList>
    </citation>
    <scope>NUCLEOTIDE SEQUENCE [LARGE SCALE GENOMIC DNA]</scope>
    <source>
        <strain evidence="2">DSM 24997</strain>
    </source>
</reference>
<keyword evidence="2" id="KW-1185">Reference proteome</keyword>
<organism evidence="1 2">
    <name type="scientific">Paenibacillus beijingensis</name>
    <dbReference type="NCBI Taxonomy" id="1126833"/>
    <lineage>
        <taxon>Bacteria</taxon>
        <taxon>Bacillati</taxon>
        <taxon>Bacillota</taxon>
        <taxon>Bacilli</taxon>
        <taxon>Bacillales</taxon>
        <taxon>Paenibacillaceae</taxon>
        <taxon>Paenibacillus</taxon>
    </lineage>
</organism>
<evidence type="ECO:0000313" key="2">
    <source>
        <dbReference type="Proteomes" id="UP000032633"/>
    </source>
</evidence>
<dbReference type="RefSeq" id="WP_045671711.1">
    <property type="nucleotide sequence ID" value="NZ_CP011058.1"/>
</dbReference>
<dbReference type="SUPFAM" id="SSF56281">
    <property type="entry name" value="Metallo-hydrolase/oxidoreductase"/>
    <property type="match status" value="1"/>
</dbReference>
<dbReference type="EMBL" id="CP011058">
    <property type="protein sequence ID" value="AJY76283.1"/>
    <property type="molecule type" value="Genomic_DNA"/>
</dbReference>
<reference evidence="1 2" key="1">
    <citation type="journal article" date="2015" name="J. Biotechnol.">
        <title>Complete genome sequence of Paenibacillus beijingensis 7188(T) (=DSM 24997(T)), a novel rhizobacterium from jujube garden soil.</title>
        <authorList>
            <person name="Kwak Y."/>
            <person name="Shin J.H."/>
        </authorList>
    </citation>
    <scope>NUCLEOTIDE SEQUENCE [LARGE SCALE GENOMIC DNA]</scope>
    <source>
        <strain evidence="1 2">DSM 24997</strain>
    </source>
</reference>
<dbReference type="PANTHER" id="PTHR30619">
    <property type="entry name" value="DNA INTERNALIZATION/COMPETENCE PROTEIN COMEC/REC2"/>
    <property type="match status" value="1"/>
</dbReference>
<dbReference type="STRING" id="1126833.VN24_19105"/>
<dbReference type="Proteomes" id="UP000032633">
    <property type="component" value="Chromosome"/>
</dbReference>
<accession>A0A0D5NMY3</accession>